<sequence length="52" mass="6168">MKKAHGTSKQLPALDERSDGILENRGWSAEAKRRFWPKHSWKALMDCYRHSR</sequence>
<evidence type="ECO:0000313" key="1">
    <source>
        <dbReference type="EMBL" id="KGF54330.1"/>
    </source>
</evidence>
<evidence type="ECO:0000313" key="2">
    <source>
        <dbReference type="Proteomes" id="UP000029585"/>
    </source>
</evidence>
<name>A0A096B5P2_FLAPL</name>
<dbReference type="AlphaFoldDB" id="A0A096B5P2"/>
<dbReference type="HOGENOM" id="CLU_3078455_0_0_9"/>
<accession>A0A096B5P2</accession>
<reference evidence="1 2" key="1">
    <citation type="submission" date="2011-08" db="EMBL/GenBank/DDBJ databases">
        <title>The Genome Sequence of Clostridium orbiscindens 1_3_50AFAA.</title>
        <authorList>
            <consortium name="The Broad Institute Genome Sequencing Platform"/>
            <person name="Earl A."/>
            <person name="Ward D."/>
            <person name="Feldgarden M."/>
            <person name="Gevers D."/>
            <person name="Daigneault M."/>
            <person name="Strauss J."/>
            <person name="Allen-Vercoe E."/>
            <person name="Young S.K."/>
            <person name="Zeng Q."/>
            <person name="Gargeya S."/>
            <person name="Fitzgerald M."/>
            <person name="Haas B."/>
            <person name="Abouelleil A."/>
            <person name="Alvarado L."/>
            <person name="Arachchi H.M."/>
            <person name="Berlin A."/>
            <person name="Brown A."/>
            <person name="Chapman S.B."/>
            <person name="Chen Z."/>
            <person name="Dunbar C."/>
            <person name="Freedman E."/>
            <person name="Gearin G."/>
            <person name="Gellesch M."/>
            <person name="Goldberg J."/>
            <person name="Griggs A."/>
            <person name="Gujja S."/>
            <person name="Heiman D."/>
            <person name="Howarth C."/>
            <person name="Larson L."/>
            <person name="Lui A."/>
            <person name="MacDonald P.J.P."/>
            <person name="Montmayeur A."/>
            <person name="Murphy C."/>
            <person name="Neiman D."/>
            <person name="Pearson M."/>
            <person name="Priest M."/>
            <person name="Roberts A."/>
            <person name="Saif S."/>
            <person name="Shea T."/>
            <person name="Shenoy N."/>
            <person name="Sisk P."/>
            <person name="Stolte C."/>
            <person name="Sykes S."/>
            <person name="Wortman J."/>
            <person name="Nusbaum C."/>
            <person name="Birren B."/>
        </authorList>
    </citation>
    <scope>NUCLEOTIDE SEQUENCE [LARGE SCALE GENOMIC DNA]</scope>
    <source>
        <strain evidence="1 2">1_3_50AFAA</strain>
    </source>
</reference>
<protein>
    <submittedName>
        <fullName evidence="1">Uncharacterized protein</fullName>
    </submittedName>
</protein>
<proteinExistence type="predicted"/>
<dbReference type="EMBL" id="ADLO01000090">
    <property type="protein sequence ID" value="KGF54330.1"/>
    <property type="molecule type" value="Genomic_DNA"/>
</dbReference>
<dbReference type="PATRIC" id="fig|742738.3.peg.3019"/>
<dbReference type="Proteomes" id="UP000029585">
    <property type="component" value="Unassembled WGS sequence"/>
</dbReference>
<dbReference type="RefSeq" id="WP_007488619.1">
    <property type="nucleotide sequence ID" value="NZ_KN174164.1"/>
</dbReference>
<dbReference type="GeneID" id="63975100"/>
<gene>
    <name evidence="1" type="ORF">HMPREF9460_02937</name>
</gene>
<keyword evidence="2" id="KW-1185">Reference proteome</keyword>
<organism evidence="1 2">
    <name type="scientific">Flavonifractor plautii 1_3_50AFAA</name>
    <dbReference type="NCBI Taxonomy" id="742738"/>
    <lineage>
        <taxon>Bacteria</taxon>
        <taxon>Bacillati</taxon>
        <taxon>Bacillota</taxon>
        <taxon>Clostridia</taxon>
        <taxon>Eubacteriales</taxon>
        <taxon>Oscillospiraceae</taxon>
        <taxon>Flavonifractor</taxon>
    </lineage>
</organism>
<comment type="caution">
    <text evidence="1">The sequence shown here is derived from an EMBL/GenBank/DDBJ whole genome shotgun (WGS) entry which is preliminary data.</text>
</comment>